<dbReference type="Pfam" id="PF07811">
    <property type="entry name" value="TadE"/>
    <property type="match status" value="1"/>
</dbReference>
<keyword evidence="1" id="KW-1133">Transmembrane helix</keyword>
<evidence type="ECO:0000313" key="4">
    <source>
        <dbReference type="Proteomes" id="UP000306441"/>
    </source>
</evidence>
<organism evidence="3 4">
    <name type="scientific">Ollibium composti</name>
    <dbReference type="NCBI Taxonomy" id="2675109"/>
    <lineage>
        <taxon>Bacteria</taxon>
        <taxon>Pseudomonadati</taxon>
        <taxon>Pseudomonadota</taxon>
        <taxon>Alphaproteobacteria</taxon>
        <taxon>Hyphomicrobiales</taxon>
        <taxon>Phyllobacteriaceae</taxon>
        <taxon>Ollibium</taxon>
    </lineage>
</organism>
<proteinExistence type="predicted"/>
<name>A0ABY2Q4I6_9HYPH</name>
<feature type="domain" description="TadE-like" evidence="2">
    <location>
        <begin position="26"/>
        <end position="51"/>
    </location>
</feature>
<keyword evidence="4" id="KW-1185">Reference proteome</keyword>
<gene>
    <name evidence="3" type="ORF">E6C48_16780</name>
</gene>
<dbReference type="EMBL" id="SSNY01000010">
    <property type="protein sequence ID" value="THF55731.1"/>
    <property type="molecule type" value="Genomic_DNA"/>
</dbReference>
<accession>A0ABY2Q4I6</accession>
<dbReference type="InterPro" id="IPR012495">
    <property type="entry name" value="TadE-like_dom"/>
</dbReference>
<feature type="transmembrane region" description="Helical" evidence="1">
    <location>
        <begin position="26"/>
        <end position="45"/>
    </location>
</feature>
<protein>
    <submittedName>
        <fullName evidence="3">Pilus assembly protein</fullName>
    </submittedName>
</protein>
<evidence type="ECO:0000313" key="3">
    <source>
        <dbReference type="EMBL" id="THF55731.1"/>
    </source>
</evidence>
<dbReference type="Proteomes" id="UP000306441">
    <property type="component" value="Unassembled WGS sequence"/>
</dbReference>
<evidence type="ECO:0000259" key="2">
    <source>
        <dbReference type="Pfam" id="PF07811"/>
    </source>
</evidence>
<keyword evidence="1" id="KW-0812">Transmembrane</keyword>
<evidence type="ECO:0000256" key="1">
    <source>
        <dbReference type="SAM" id="Phobius"/>
    </source>
</evidence>
<keyword evidence="1" id="KW-0472">Membrane</keyword>
<reference evidence="3 4" key="1">
    <citation type="submission" date="2019-04" db="EMBL/GenBank/DDBJ databases">
        <title>Mesorhizobium composti sp. nov., isolated from compost.</title>
        <authorList>
            <person name="Lin S.-Y."/>
            <person name="Hameed A."/>
            <person name="Hsieh Y.-T."/>
            <person name="Young C.-C."/>
        </authorList>
    </citation>
    <scope>NUCLEOTIDE SEQUENCE [LARGE SCALE GENOMIC DNA]</scope>
    <source>
        <strain evidence="3 4">CC-YTH430</strain>
    </source>
</reference>
<sequence>MASAGAHGAMRKLAAGIRRLCADRSGVAAVEFAFIAPVLLILYFITMEASQGLETSRKVARLGFTVADLVSQQSQVNTETLGDIVAVAASTMQPYHRSTPTITITAITITSEGPTVEWRYKTGEAIDNTINVPAKLNVPDSFLLQVTSTLDYKPIIAWSGQNVAATGLISSFGDITMSNTYYVRPRVTLTVPCSNCPGS</sequence>
<comment type="caution">
    <text evidence="3">The sequence shown here is derived from an EMBL/GenBank/DDBJ whole genome shotgun (WGS) entry which is preliminary data.</text>
</comment>